<dbReference type="Proteomes" id="UP001189429">
    <property type="component" value="Unassembled WGS sequence"/>
</dbReference>
<evidence type="ECO:0000313" key="2">
    <source>
        <dbReference type="Proteomes" id="UP001189429"/>
    </source>
</evidence>
<reference evidence="1" key="1">
    <citation type="submission" date="2023-10" db="EMBL/GenBank/DDBJ databases">
        <authorList>
            <person name="Chen Y."/>
            <person name="Shah S."/>
            <person name="Dougan E. K."/>
            <person name="Thang M."/>
            <person name="Chan C."/>
        </authorList>
    </citation>
    <scope>NUCLEOTIDE SEQUENCE [LARGE SCALE GENOMIC DNA]</scope>
</reference>
<organism evidence="1 2">
    <name type="scientific">Prorocentrum cordatum</name>
    <dbReference type="NCBI Taxonomy" id="2364126"/>
    <lineage>
        <taxon>Eukaryota</taxon>
        <taxon>Sar</taxon>
        <taxon>Alveolata</taxon>
        <taxon>Dinophyceae</taxon>
        <taxon>Prorocentrales</taxon>
        <taxon>Prorocentraceae</taxon>
        <taxon>Prorocentrum</taxon>
    </lineage>
</organism>
<name>A0ABN9UXV7_9DINO</name>
<accession>A0ABN9UXV7</accession>
<comment type="caution">
    <text evidence="1">The sequence shown here is derived from an EMBL/GenBank/DDBJ whole genome shotgun (WGS) entry which is preliminary data.</text>
</comment>
<keyword evidence="2" id="KW-1185">Reference proteome</keyword>
<gene>
    <name evidence="1" type="ORF">PCOR1329_LOCUS51592</name>
</gene>
<dbReference type="EMBL" id="CAUYUJ010016262">
    <property type="protein sequence ID" value="CAK0863462.1"/>
    <property type="molecule type" value="Genomic_DNA"/>
</dbReference>
<proteinExistence type="predicted"/>
<sequence length="180" mass="19291">STRPREPRARMPSPALARVAAASGHLAAQALRARALLGAPPLPAGAGAAGRCGARPPAAAAQPAPGLLPLACPAWPPPGGGCWAPQGSWRTGMLMPTGGAEHGIAKVVEEGLSVPVSISEPTEWIVPMECTQHWYRIVKNQRNALKPVENASQADCGPRKKHWRWYRDRRIKMRKKSRTI</sequence>
<feature type="non-terminal residue" evidence="1">
    <location>
        <position position="1"/>
    </location>
</feature>
<evidence type="ECO:0000313" key="1">
    <source>
        <dbReference type="EMBL" id="CAK0863462.1"/>
    </source>
</evidence>
<protein>
    <submittedName>
        <fullName evidence="1">Uncharacterized protein</fullName>
    </submittedName>
</protein>